<dbReference type="PANTHER" id="PTHR11592">
    <property type="entry name" value="GLUTATHIONE PEROXIDASE"/>
    <property type="match status" value="1"/>
</dbReference>
<keyword evidence="3 5" id="KW-0560">Oxidoreductase</keyword>
<evidence type="ECO:0000256" key="1">
    <source>
        <dbReference type="ARBA" id="ARBA00006926"/>
    </source>
</evidence>
<feature type="active site" evidence="4">
    <location>
        <position position="42"/>
    </location>
</feature>
<dbReference type="InterPro" id="IPR000889">
    <property type="entry name" value="Glutathione_peroxidase"/>
</dbReference>
<dbReference type="PROSITE" id="PS51352">
    <property type="entry name" value="THIOREDOXIN_2"/>
    <property type="match status" value="1"/>
</dbReference>
<keyword evidence="2 5" id="KW-0575">Peroxidase</keyword>
<keyword evidence="8" id="KW-1185">Reference proteome</keyword>
<evidence type="ECO:0000313" key="7">
    <source>
        <dbReference type="EMBL" id="QDV67793.1"/>
    </source>
</evidence>
<organism evidence="7 8">
    <name type="scientific">Rosistilla carotiformis</name>
    <dbReference type="NCBI Taxonomy" id="2528017"/>
    <lineage>
        <taxon>Bacteria</taxon>
        <taxon>Pseudomonadati</taxon>
        <taxon>Planctomycetota</taxon>
        <taxon>Planctomycetia</taxon>
        <taxon>Pirellulales</taxon>
        <taxon>Pirellulaceae</taxon>
        <taxon>Rosistilla</taxon>
    </lineage>
</organism>
<gene>
    <name evidence="7" type="primary">gpx1</name>
    <name evidence="7" type="ORF">Poly24_14970</name>
</gene>
<dbReference type="AlphaFoldDB" id="A0A518JQI0"/>
<accession>A0A518JQI0</accession>
<dbReference type="FunFam" id="3.40.30.10:FF:000010">
    <property type="entry name" value="Glutathione peroxidase"/>
    <property type="match status" value="1"/>
</dbReference>
<evidence type="ECO:0000256" key="4">
    <source>
        <dbReference type="PIRSR" id="PIRSR000303-1"/>
    </source>
</evidence>
<dbReference type="PROSITE" id="PS00460">
    <property type="entry name" value="GLUTATHIONE_PEROXID_1"/>
    <property type="match status" value="1"/>
</dbReference>
<evidence type="ECO:0000313" key="8">
    <source>
        <dbReference type="Proteomes" id="UP000315082"/>
    </source>
</evidence>
<dbReference type="GO" id="GO:0004601">
    <property type="term" value="F:peroxidase activity"/>
    <property type="evidence" value="ECO:0007669"/>
    <property type="project" value="UniProtKB-KW"/>
</dbReference>
<dbReference type="InterPro" id="IPR029760">
    <property type="entry name" value="GPX_CS"/>
</dbReference>
<dbReference type="Proteomes" id="UP000315082">
    <property type="component" value="Chromosome"/>
</dbReference>
<proteinExistence type="inferred from homology"/>
<dbReference type="CDD" id="cd00340">
    <property type="entry name" value="GSH_Peroxidase"/>
    <property type="match status" value="1"/>
</dbReference>
<dbReference type="OrthoDB" id="9789406at2"/>
<dbReference type="PROSITE" id="PS51355">
    <property type="entry name" value="GLUTATHIONE_PEROXID_3"/>
    <property type="match status" value="1"/>
</dbReference>
<sequence length="168" mass="18478">MNSANAHDHLTDFKMESIDGKSVDLAQYKGKVILVVNVASACGLTPQYEGLEALYEKYKDKGLVVLGFPCNQFGKQEPGTSAEIQAFCKSNYDVSFPMFAKVEVNGEEACPLYKHLTAVDTKPKGAGKVSWNFEKFLVDGHGHVVGRYSPQTEPDDAELTQQIESLLK</sequence>
<comment type="similarity">
    <text evidence="1 5">Belongs to the glutathione peroxidase family.</text>
</comment>
<evidence type="ECO:0000256" key="3">
    <source>
        <dbReference type="ARBA" id="ARBA00023002"/>
    </source>
</evidence>
<dbReference type="Gene3D" id="3.40.30.10">
    <property type="entry name" value="Glutaredoxin"/>
    <property type="match status" value="1"/>
</dbReference>
<name>A0A518JQI0_9BACT</name>
<dbReference type="PIRSF" id="PIRSF000303">
    <property type="entry name" value="Glutathion_perox"/>
    <property type="match status" value="1"/>
</dbReference>
<dbReference type="PANTHER" id="PTHR11592:SF78">
    <property type="entry name" value="GLUTATHIONE PEROXIDASE"/>
    <property type="match status" value="1"/>
</dbReference>
<dbReference type="KEGG" id="rcf:Poly24_14970"/>
<dbReference type="InterPro" id="IPR029759">
    <property type="entry name" value="GPX_AS"/>
</dbReference>
<evidence type="ECO:0000259" key="6">
    <source>
        <dbReference type="PROSITE" id="PS51352"/>
    </source>
</evidence>
<dbReference type="GO" id="GO:0034599">
    <property type="term" value="P:cellular response to oxidative stress"/>
    <property type="evidence" value="ECO:0007669"/>
    <property type="project" value="TreeGrafter"/>
</dbReference>
<dbReference type="EMBL" id="CP036348">
    <property type="protein sequence ID" value="QDV67793.1"/>
    <property type="molecule type" value="Genomic_DNA"/>
</dbReference>
<dbReference type="Pfam" id="PF00255">
    <property type="entry name" value="GSHPx"/>
    <property type="match status" value="1"/>
</dbReference>
<dbReference type="PROSITE" id="PS00763">
    <property type="entry name" value="GLUTATHIONE_PEROXID_2"/>
    <property type="match status" value="1"/>
</dbReference>
<dbReference type="PRINTS" id="PR01011">
    <property type="entry name" value="GLUTPROXDASE"/>
</dbReference>
<evidence type="ECO:0000256" key="5">
    <source>
        <dbReference type="RuleBase" id="RU000499"/>
    </source>
</evidence>
<dbReference type="InterPro" id="IPR013766">
    <property type="entry name" value="Thioredoxin_domain"/>
</dbReference>
<evidence type="ECO:0000256" key="2">
    <source>
        <dbReference type="ARBA" id="ARBA00022559"/>
    </source>
</evidence>
<feature type="domain" description="Thioredoxin" evidence="6">
    <location>
        <begin position="4"/>
        <end position="168"/>
    </location>
</feature>
<protein>
    <recommendedName>
        <fullName evidence="5">Glutathione peroxidase</fullName>
    </recommendedName>
</protein>
<dbReference type="SUPFAM" id="SSF52833">
    <property type="entry name" value="Thioredoxin-like"/>
    <property type="match status" value="1"/>
</dbReference>
<dbReference type="InterPro" id="IPR036249">
    <property type="entry name" value="Thioredoxin-like_sf"/>
</dbReference>
<reference evidence="7 8" key="1">
    <citation type="submission" date="2019-02" db="EMBL/GenBank/DDBJ databases">
        <title>Deep-cultivation of Planctomycetes and their phenomic and genomic characterization uncovers novel biology.</title>
        <authorList>
            <person name="Wiegand S."/>
            <person name="Jogler M."/>
            <person name="Boedeker C."/>
            <person name="Pinto D."/>
            <person name="Vollmers J."/>
            <person name="Rivas-Marin E."/>
            <person name="Kohn T."/>
            <person name="Peeters S.H."/>
            <person name="Heuer A."/>
            <person name="Rast P."/>
            <person name="Oberbeckmann S."/>
            <person name="Bunk B."/>
            <person name="Jeske O."/>
            <person name="Meyerdierks A."/>
            <person name="Storesund J.E."/>
            <person name="Kallscheuer N."/>
            <person name="Luecker S."/>
            <person name="Lage O.M."/>
            <person name="Pohl T."/>
            <person name="Merkel B.J."/>
            <person name="Hornburger P."/>
            <person name="Mueller R.-W."/>
            <person name="Bruemmer F."/>
            <person name="Labrenz M."/>
            <person name="Spormann A.M."/>
            <person name="Op den Camp H."/>
            <person name="Overmann J."/>
            <person name="Amann R."/>
            <person name="Jetten M.S.M."/>
            <person name="Mascher T."/>
            <person name="Medema M.H."/>
            <person name="Devos D.P."/>
            <person name="Kaster A.-K."/>
            <person name="Ovreas L."/>
            <person name="Rohde M."/>
            <person name="Galperin M.Y."/>
            <person name="Jogler C."/>
        </authorList>
    </citation>
    <scope>NUCLEOTIDE SEQUENCE [LARGE SCALE GENOMIC DNA]</scope>
    <source>
        <strain evidence="7 8">Poly24</strain>
    </source>
</reference>
<dbReference type="RefSeq" id="WP_145092552.1">
    <property type="nucleotide sequence ID" value="NZ_CP036348.1"/>
</dbReference>